<dbReference type="Pfam" id="PF05743">
    <property type="entry name" value="UEV"/>
    <property type="match status" value="1"/>
</dbReference>
<evidence type="ECO:0000259" key="9">
    <source>
        <dbReference type="PROSITE" id="PS51322"/>
    </source>
</evidence>
<dbReference type="Pfam" id="PF09454">
    <property type="entry name" value="Vps23_core"/>
    <property type="match status" value="1"/>
</dbReference>
<evidence type="ECO:0000313" key="11">
    <source>
        <dbReference type="RefSeq" id="XP_014677867.1"/>
    </source>
</evidence>
<evidence type="ECO:0000256" key="1">
    <source>
        <dbReference type="ARBA" id="ARBA00004177"/>
    </source>
</evidence>
<evidence type="ECO:0000256" key="2">
    <source>
        <dbReference type="ARBA" id="ARBA00009594"/>
    </source>
</evidence>
<comment type="similarity">
    <text evidence="2">Belongs to the ubiquitin-conjugating enzyme family. UEV subfamily.</text>
</comment>
<dbReference type="InterPro" id="IPR008883">
    <property type="entry name" value="UEV_N"/>
</dbReference>
<keyword evidence="4" id="KW-0967">Endosome</keyword>
<dbReference type="Gene3D" id="6.10.140.820">
    <property type="match status" value="1"/>
</dbReference>
<feature type="region of interest" description="Disordered" evidence="8">
    <location>
        <begin position="142"/>
        <end position="238"/>
    </location>
</feature>
<dbReference type="InterPro" id="IPR037202">
    <property type="entry name" value="ESCRT_assembly_dom"/>
</dbReference>
<gene>
    <name evidence="11" type="primary">LOC106817694</name>
</gene>
<dbReference type="PROSITE" id="PS51322">
    <property type="entry name" value="UEV"/>
    <property type="match status" value="1"/>
</dbReference>
<name>A0ABM1F096_PRICU</name>
<evidence type="ECO:0000313" key="10">
    <source>
        <dbReference type="Proteomes" id="UP000695022"/>
    </source>
</evidence>
<evidence type="ECO:0000256" key="4">
    <source>
        <dbReference type="ARBA" id="ARBA00022753"/>
    </source>
</evidence>
<dbReference type="Gene3D" id="3.10.110.10">
    <property type="entry name" value="Ubiquitin Conjugating Enzyme"/>
    <property type="match status" value="1"/>
</dbReference>
<evidence type="ECO:0000256" key="7">
    <source>
        <dbReference type="SAM" id="Coils"/>
    </source>
</evidence>
<feature type="domain" description="UEV" evidence="9">
    <location>
        <begin position="1"/>
        <end position="143"/>
    </location>
</feature>
<sequence length="394" mass="44289">MSEQYLRNALAKYRYADIAKRDVTNLTRQFPDLKPKLDNYIFTDGAQKELLQLEGTIPVNYKGTTYNIPVSIWLVDTHPYNPPMCYVKPTSTMLIRPSKHVDANGKIYLPYLHEWKQPASDVVGLVQIMCIVFGEMPPVYSKPTSSPQSSYSQQQGHTGYPTGQGYMQMPQPGQPAGQYNPGYPTPYSNYNPQQYPGSSGYQQPPAGYPGYTPSSSGQSPGYPGATHQQSSPYYAGAGTAATGNTNTVTEEHLRASILSAVQDKMHRRLKEVFAQAQAEMDALKKTQEDLNKGKDRLEQIINSLEEEQVKVDQNVVLLKEKSEELKKLLGKMEEQEQVDIDDAVVTTAPLYKQSGEVYLKHVRELSREQFMLRALMKKCRDKAGLVEVTQPMRF</sequence>
<reference evidence="11" key="1">
    <citation type="submission" date="2025-08" db="UniProtKB">
        <authorList>
            <consortium name="RefSeq"/>
        </authorList>
    </citation>
    <scope>IDENTIFICATION</scope>
</reference>
<evidence type="ECO:0000256" key="5">
    <source>
        <dbReference type="ARBA" id="ARBA00022927"/>
    </source>
</evidence>
<protein>
    <submittedName>
        <fullName evidence="11">Tumor susceptibility gene 101 protein-like</fullName>
    </submittedName>
</protein>
<evidence type="ECO:0000256" key="3">
    <source>
        <dbReference type="ARBA" id="ARBA00022448"/>
    </source>
</evidence>
<dbReference type="RefSeq" id="XP_014677867.1">
    <property type="nucleotide sequence ID" value="XM_014822381.1"/>
</dbReference>
<feature type="compositionally biased region" description="Low complexity" evidence="8">
    <location>
        <begin position="142"/>
        <end position="179"/>
    </location>
</feature>
<dbReference type="CDD" id="cd11685">
    <property type="entry name" value="UEV_TSG101-like"/>
    <property type="match status" value="1"/>
</dbReference>
<keyword evidence="5" id="KW-0653">Protein transport</keyword>
<dbReference type="InterPro" id="IPR052070">
    <property type="entry name" value="ESCRT-I_UEV_domain"/>
</dbReference>
<dbReference type="SUPFAM" id="SSF140111">
    <property type="entry name" value="Endosomal sorting complex assembly domain"/>
    <property type="match status" value="1"/>
</dbReference>
<feature type="coiled-coil region" evidence="7">
    <location>
        <begin position="266"/>
        <end position="338"/>
    </location>
</feature>
<dbReference type="Proteomes" id="UP000695022">
    <property type="component" value="Unplaced"/>
</dbReference>
<keyword evidence="3" id="KW-0813">Transport</keyword>
<accession>A0ABM1F096</accession>
<keyword evidence="10" id="KW-1185">Reference proteome</keyword>
<evidence type="ECO:0000256" key="8">
    <source>
        <dbReference type="SAM" id="MobiDB-lite"/>
    </source>
</evidence>
<dbReference type="Gene3D" id="6.10.250.370">
    <property type="match status" value="1"/>
</dbReference>
<dbReference type="PANTHER" id="PTHR23306">
    <property type="entry name" value="TUMOR SUSCEPTIBILITY GENE 101 PROTEIN-RELATED"/>
    <property type="match status" value="1"/>
</dbReference>
<proteinExistence type="inferred from homology"/>
<keyword evidence="6 7" id="KW-0175">Coiled coil</keyword>
<dbReference type="PANTHER" id="PTHR23306:SF3">
    <property type="entry name" value="TUMOR SUPPRESSOR PROTEIN 101"/>
    <property type="match status" value="1"/>
</dbReference>
<evidence type="ECO:0000256" key="6">
    <source>
        <dbReference type="ARBA" id="ARBA00023054"/>
    </source>
</evidence>
<feature type="compositionally biased region" description="Polar residues" evidence="8">
    <location>
        <begin position="186"/>
        <end position="202"/>
    </location>
</feature>
<dbReference type="SUPFAM" id="SSF54495">
    <property type="entry name" value="UBC-like"/>
    <property type="match status" value="1"/>
</dbReference>
<dbReference type="InterPro" id="IPR017916">
    <property type="entry name" value="SB_dom"/>
</dbReference>
<dbReference type="InterPro" id="IPR016135">
    <property type="entry name" value="UBQ-conjugating_enzyme/RWD"/>
</dbReference>
<comment type="subcellular location">
    <subcellularLocation>
        <location evidence="1">Endosome</location>
    </subcellularLocation>
</comment>
<feature type="compositionally biased region" description="Low complexity" evidence="8">
    <location>
        <begin position="204"/>
        <end position="224"/>
    </location>
</feature>
<dbReference type="GeneID" id="106817694"/>
<organism evidence="10 11">
    <name type="scientific">Priapulus caudatus</name>
    <name type="common">Priapulid worm</name>
    <dbReference type="NCBI Taxonomy" id="37621"/>
    <lineage>
        <taxon>Eukaryota</taxon>
        <taxon>Metazoa</taxon>
        <taxon>Ecdysozoa</taxon>
        <taxon>Scalidophora</taxon>
        <taxon>Priapulida</taxon>
        <taxon>Priapulimorpha</taxon>
        <taxon>Priapulimorphida</taxon>
        <taxon>Priapulidae</taxon>
        <taxon>Priapulus</taxon>
    </lineage>
</organism>